<keyword evidence="2" id="KW-1185">Reference proteome</keyword>
<reference evidence="2" key="1">
    <citation type="submission" date="2013-09" db="EMBL/GenBank/DDBJ databases">
        <title>The Genome Sequence of Anopheles culicifacies species A.</title>
        <authorList>
            <consortium name="The Broad Institute Genomics Platform"/>
            <person name="Neafsey D.E."/>
            <person name="Besansky N."/>
            <person name="Howell P."/>
            <person name="Walton C."/>
            <person name="Young S.K."/>
            <person name="Zeng Q."/>
            <person name="Gargeya S."/>
            <person name="Fitzgerald M."/>
            <person name="Haas B."/>
            <person name="Abouelleil A."/>
            <person name="Allen A.W."/>
            <person name="Alvarado L."/>
            <person name="Arachchi H.M."/>
            <person name="Berlin A.M."/>
            <person name="Chapman S.B."/>
            <person name="Gainer-Dewar J."/>
            <person name="Goldberg J."/>
            <person name="Griggs A."/>
            <person name="Gujja S."/>
            <person name="Hansen M."/>
            <person name="Howarth C."/>
            <person name="Imamovic A."/>
            <person name="Ireland A."/>
            <person name="Larimer J."/>
            <person name="McCowan C."/>
            <person name="Murphy C."/>
            <person name="Pearson M."/>
            <person name="Poon T.W."/>
            <person name="Priest M."/>
            <person name="Roberts A."/>
            <person name="Saif S."/>
            <person name="Shea T."/>
            <person name="Sisk P."/>
            <person name="Sykes S."/>
            <person name="Wortman J."/>
            <person name="Nusbaum C."/>
            <person name="Birren B."/>
        </authorList>
    </citation>
    <scope>NUCLEOTIDE SEQUENCE [LARGE SCALE GENOMIC DNA]</scope>
    <source>
        <strain evidence="2">A-37</strain>
    </source>
</reference>
<name>A0A182MTF5_9DIPT</name>
<dbReference type="EMBL" id="AXCM01006619">
    <property type="status" value="NOT_ANNOTATED_CDS"/>
    <property type="molecule type" value="Genomic_DNA"/>
</dbReference>
<dbReference type="EMBL" id="AXCM01006620">
    <property type="status" value="NOT_ANNOTATED_CDS"/>
    <property type="molecule type" value="Genomic_DNA"/>
</dbReference>
<evidence type="ECO:0000313" key="1">
    <source>
        <dbReference type="EnsemblMetazoa" id="ACUA025858-PA"/>
    </source>
</evidence>
<organism evidence="1 2">
    <name type="scientific">Anopheles culicifacies</name>
    <dbReference type="NCBI Taxonomy" id="139723"/>
    <lineage>
        <taxon>Eukaryota</taxon>
        <taxon>Metazoa</taxon>
        <taxon>Ecdysozoa</taxon>
        <taxon>Arthropoda</taxon>
        <taxon>Hexapoda</taxon>
        <taxon>Insecta</taxon>
        <taxon>Pterygota</taxon>
        <taxon>Neoptera</taxon>
        <taxon>Endopterygota</taxon>
        <taxon>Diptera</taxon>
        <taxon>Nematocera</taxon>
        <taxon>Culicoidea</taxon>
        <taxon>Culicidae</taxon>
        <taxon>Anophelinae</taxon>
        <taxon>Anopheles</taxon>
        <taxon>culicifacies species complex</taxon>
    </lineage>
</organism>
<accession>A0A182MTF5</accession>
<protein>
    <submittedName>
        <fullName evidence="1">Uncharacterized protein</fullName>
    </submittedName>
</protein>
<sequence length="176" mass="19708">MADTRWRLGDTWVYHFLEAPESHIRDMRKLDSTVFRSQSEQPESIEVLRSQSEQPESIGILQRRSEQPLIGATGVLRSRSKQPESIGVLRNRWISGVGCGVLSETGINLGGEVSIPATGEVSVWFRAELHGTAARYVRISLSGSHPWLFEMSVVERNISNSKNQVDQMQQNGSKTT</sequence>
<evidence type="ECO:0000313" key="2">
    <source>
        <dbReference type="Proteomes" id="UP000075883"/>
    </source>
</evidence>
<dbReference type="VEuPathDB" id="VectorBase:ACUA025858"/>
<dbReference type="Proteomes" id="UP000075883">
    <property type="component" value="Unassembled WGS sequence"/>
</dbReference>
<dbReference type="EnsemblMetazoa" id="ACUA025858-RA">
    <property type="protein sequence ID" value="ACUA025858-PA"/>
    <property type="gene ID" value="ACUA025858"/>
</dbReference>
<reference evidence="1" key="2">
    <citation type="submission" date="2020-05" db="UniProtKB">
        <authorList>
            <consortium name="EnsemblMetazoa"/>
        </authorList>
    </citation>
    <scope>IDENTIFICATION</scope>
    <source>
        <strain evidence="1">A-37</strain>
    </source>
</reference>
<dbReference type="AlphaFoldDB" id="A0A182MTF5"/>
<proteinExistence type="predicted"/>